<dbReference type="GO" id="GO:0000076">
    <property type="term" value="P:DNA replication checkpoint signaling"/>
    <property type="evidence" value="ECO:0007669"/>
    <property type="project" value="TreeGrafter"/>
</dbReference>
<protein>
    <recommendedName>
        <fullName evidence="10">Cell cycle checkpoint control protein RAD9A</fullName>
    </recommendedName>
    <alternativeName>
        <fullName evidence="11">DNA repair exonuclease rad9 homolog A</fullName>
    </alternativeName>
</protein>
<dbReference type="PANTHER" id="PTHR15237">
    <property type="entry name" value="DNA REPAIR PROTEIN RAD9"/>
    <property type="match status" value="1"/>
</dbReference>
<feature type="region of interest" description="Disordered" evidence="12">
    <location>
        <begin position="358"/>
        <end position="437"/>
    </location>
</feature>
<organism evidence="13 14">
    <name type="scientific">Plakobranchus ocellatus</name>
    <dbReference type="NCBI Taxonomy" id="259542"/>
    <lineage>
        <taxon>Eukaryota</taxon>
        <taxon>Metazoa</taxon>
        <taxon>Spiralia</taxon>
        <taxon>Lophotrochozoa</taxon>
        <taxon>Mollusca</taxon>
        <taxon>Gastropoda</taxon>
        <taxon>Heterobranchia</taxon>
        <taxon>Euthyneura</taxon>
        <taxon>Panpulmonata</taxon>
        <taxon>Sacoglossa</taxon>
        <taxon>Placobranchoidea</taxon>
        <taxon>Plakobranchidae</taxon>
        <taxon>Plakobranchus</taxon>
    </lineage>
</organism>
<keyword evidence="6" id="KW-0378">Hydrolase</keyword>
<dbReference type="GO" id="GO:0006281">
    <property type="term" value="P:DNA repair"/>
    <property type="evidence" value="ECO:0007669"/>
    <property type="project" value="TreeGrafter"/>
</dbReference>
<comment type="subcellular location">
    <subcellularLocation>
        <location evidence="1">Nucleus</location>
    </subcellularLocation>
</comment>
<dbReference type="AlphaFoldDB" id="A0AAV3ZFZ5"/>
<feature type="compositionally biased region" description="Low complexity" evidence="12">
    <location>
        <begin position="518"/>
        <end position="529"/>
    </location>
</feature>
<evidence type="ECO:0000256" key="7">
    <source>
        <dbReference type="ARBA" id="ARBA00022839"/>
    </source>
</evidence>
<evidence type="ECO:0000256" key="11">
    <source>
        <dbReference type="ARBA" id="ARBA00079896"/>
    </source>
</evidence>
<feature type="compositionally biased region" description="Polar residues" evidence="12">
    <location>
        <begin position="428"/>
        <end position="437"/>
    </location>
</feature>
<accession>A0AAV3ZFZ5</accession>
<sequence>MTFKCTIPGVSLKVFGRAIQSLSKIGDELYFEPREDGLFLRSVNSCRSAYACFQFAPNFFDHYVDVSLPAEMNEDEDEAFRCKIGMKSIMSVFRNLVNIDKTVEKCRISFNSDEDRLVFQMYCRHGIIKTHKLAFIECETLQAVSSKDMCPNKITSLPKLLCDAVLNFQANQEEITLIVRPDFLALQNYVDDDQDKSKVMRTEVTLSPDEFDQYQVGVDTDITFCLKELRAILAFADLTNLPLSLHFEGAGRPITFSITGDLSYEATFVLATLAEVEGPGNGPSSSQVQTNKLVKSSREQFHGTNHSSARLGKTASQLADQNAERRLEHEDRQADTQSDEQTMSFAVEDVSITNPASFVNRFEPGRKDNSSSIDNYKQNTISRSKQKSVGRNSCREATISDQHGRSGRERRGQTPAGQRVGEFESGNEDSYQGDFNNCDNRLAEVEAEQPVAVLPQAREENRLISAEGLEPGNSGSPVIPIQNADFSTVDDVDEEEEDDDEVPATPPSKKFRSVFFGTQSSTQPSQSQSKAAILALNSDSDD</sequence>
<dbReference type="FunFam" id="3.70.10.10:FF:000005">
    <property type="entry name" value="Cell cycle checkpoint control protein"/>
    <property type="match status" value="1"/>
</dbReference>
<name>A0AAV3ZFZ5_9GAST</name>
<keyword evidence="5" id="KW-0227">DNA damage</keyword>
<feature type="compositionally biased region" description="Acidic residues" evidence="12">
    <location>
        <begin position="488"/>
        <end position="502"/>
    </location>
</feature>
<evidence type="ECO:0000256" key="6">
    <source>
        <dbReference type="ARBA" id="ARBA00022801"/>
    </source>
</evidence>
<dbReference type="CDD" id="cd00577">
    <property type="entry name" value="PCNA"/>
    <property type="match status" value="1"/>
</dbReference>
<comment type="similarity">
    <text evidence="2">Belongs to the rad9 family.</text>
</comment>
<feature type="compositionally biased region" description="Polar residues" evidence="12">
    <location>
        <begin position="282"/>
        <end position="294"/>
    </location>
</feature>
<dbReference type="InterPro" id="IPR007268">
    <property type="entry name" value="Rad9/Ddc1"/>
</dbReference>
<dbReference type="Gene3D" id="3.70.10.10">
    <property type="match status" value="1"/>
</dbReference>
<keyword evidence="14" id="KW-1185">Reference proteome</keyword>
<dbReference type="Proteomes" id="UP000735302">
    <property type="component" value="Unassembled WGS sequence"/>
</dbReference>
<evidence type="ECO:0000313" key="14">
    <source>
        <dbReference type="Proteomes" id="UP000735302"/>
    </source>
</evidence>
<dbReference type="GO" id="GO:0031573">
    <property type="term" value="P:mitotic intra-S DNA damage checkpoint signaling"/>
    <property type="evidence" value="ECO:0007669"/>
    <property type="project" value="TreeGrafter"/>
</dbReference>
<dbReference type="InterPro" id="IPR046938">
    <property type="entry name" value="DNA_clamp_sf"/>
</dbReference>
<feature type="compositionally biased region" description="Basic and acidic residues" evidence="12">
    <location>
        <begin position="322"/>
        <end position="334"/>
    </location>
</feature>
<keyword evidence="4" id="KW-0540">Nuclease</keyword>
<feature type="region of interest" description="Disordered" evidence="12">
    <location>
        <begin position="276"/>
        <end position="340"/>
    </location>
</feature>
<dbReference type="GO" id="GO:0004527">
    <property type="term" value="F:exonuclease activity"/>
    <property type="evidence" value="ECO:0007669"/>
    <property type="project" value="UniProtKB-KW"/>
</dbReference>
<dbReference type="Pfam" id="PF04139">
    <property type="entry name" value="Rad9"/>
    <property type="match status" value="1"/>
</dbReference>
<evidence type="ECO:0000256" key="4">
    <source>
        <dbReference type="ARBA" id="ARBA00022722"/>
    </source>
</evidence>
<reference evidence="13 14" key="1">
    <citation type="journal article" date="2021" name="Elife">
        <title>Chloroplast acquisition without the gene transfer in kleptoplastic sea slugs, Plakobranchus ocellatus.</title>
        <authorList>
            <person name="Maeda T."/>
            <person name="Takahashi S."/>
            <person name="Yoshida T."/>
            <person name="Shimamura S."/>
            <person name="Takaki Y."/>
            <person name="Nagai Y."/>
            <person name="Toyoda A."/>
            <person name="Suzuki Y."/>
            <person name="Arimoto A."/>
            <person name="Ishii H."/>
            <person name="Satoh N."/>
            <person name="Nishiyama T."/>
            <person name="Hasebe M."/>
            <person name="Maruyama T."/>
            <person name="Minagawa J."/>
            <person name="Obokata J."/>
            <person name="Shigenobu S."/>
        </authorList>
    </citation>
    <scope>NUCLEOTIDE SEQUENCE [LARGE SCALE GENOMIC DNA]</scope>
</reference>
<evidence type="ECO:0000256" key="12">
    <source>
        <dbReference type="SAM" id="MobiDB-lite"/>
    </source>
</evidence>
<feature type="compositionally biased region" description="Polar residues" evidence="12">
    <location>
        <begin position="302"/>
        <end position="320"/>
    </location>
</feature>
<evidence type="ECO:0000256" key="8">
    <source>
        <dbReference type="ARBA" id="ARBA00023242"/>
    </source>
</evidence>
<proteinExistence type="inferred from homology"/>
<comment type="function">
    <text evidence="9">Component of the 9-1-1 cell-cycle checkpoint response complex that plays a major role in DNA repair. The 9-1-1 complex is recruited to DNA lesion upon damage by the RAD17-replication factor C (RFC) clamp loader complex. Acts then as a sliding clamp platform on DNA for several proteins involved in long-patch base excision repair (LP-BER). The 9-1-1 complex stimulates DNA polymerase beta (POLB) activity by increasing its affinity for the 3'-OH end of the primer-template and stabilizes POLB to those sites where LP-BER proceeds; endonuclease FEN1 cleavage activity on substrates with double, nick, or gap flaps of distinct sequences and lengths; and DNA ligase I (LIG1) on long-patch base excision repair substrates. The 9-1-1 complex is necessary for the recruitment of RHNO1 to sites of double-stranded breaks (DSB) occurring during the S phase. RAD9A possesses 3'-&gt;5' double stranded DNA exonuclease activity.</text>
</comment>
<dbReference type="GO" id="GO:0030896">
    <property type="term" value="C:checkpoint clamp complex"/>
    <property type="evidence" value="ECO:0007669"/>
    <property type="project" value="InterPro"/>
</dbReference>
<keyword evidence="3" id="KW-0597">Phosphoprotein</keyword>
<evidence type="ECO:0000256" key="10">
    <source>
        <dbReference type="ARBA" id="ARBA00069752"/>
    </source>
</evidence>
<evidence type="ECO:0000256" key="3">
    <source>
        <dbReference type="ARBA" id="ARBA00022553"/>
    </source>
</evidence>
<comment type="caution">
    <text evidence="13">The sequence shown here is derived from an EMBL/GenBank/DDBJ whole genome shotgun (WGS) entry which is preliminary data.</text>
</comment>
<evidence type="ECO:0000256" key="9">
    <source>
        <dbReference type="ARBA" id="ARBA00059283"/>
    </source>
</evidence>
<feature type="region of interest" description="Disordered" evidence="12">
    <location>
        <begin position="467"/>
        <end position="542"/>
    </location>
</feature>
<dbReference type="GO" id="GO:0071479">
    <property type="term" value="P:cellular response to ionizing radiation"/>
    <property type="evidence" value="ECO:0007669"/>
    <property type="project" value="TreeGrafter"/>
</dbReference>
<dbReference type="PANTHER" id="PTHR15237:SF0">
    <property type="entry name" value="CELL CYCLE CHECKPOINT CONTROL PROTEIN"/>
    <property type="match status" value="1"/>
</dbReference>
<evidence type="ECO:0000256" key="2">
    <source>
        <dbReference type="ARBA" id="ARBA00008494"/>
    </source>
</evidence>
<evidence type="ECO:0000313" key="13">
    <source>
        <dbReference type="EMBL" id="GFN92813.1"/>
    </source>
</evidence>
<keyword evidence="7" id="KW-0269">Exonuclease</keyword>
<keyword evidence="8" id="KW-0539">Nucleus</keyword>
<dbReference type="EMBL" id="BLXT01002298">
    <property type="protein sequence ID" value="GFN92813.1"/>
    <property type="molecule type" value="Genomic_DNA"/>
</dbReference>
<dbReference type="SUPFAM" id="SSF55979">
    <property type="entry name" value="DNA clamp"/>
    <property type="match status" value="1"/>
</dbReference>
<feature type="compositionally biased region" description="Polar residues" evidence="12">
    <location>
        <begin position="370"/>
        <end position="391"/>
    </location>
</feature>
<evidence type="ECO:0000256" key="5">
    <source>
        <dbReference type="ARBA" id="ARBA00022763"/>
    </source>
</evidence>
<evidence type="ECO:0000256" key="1">
    <source>
        <dbReference type="ARBA" id="ARBA00004123"/>
    </source>
</evidence>
<gene>
    <name evidence="13" type="ORF">PoB_001931900</name>
</gene>
<feature type="compositionally biased region" description="Basic and acidic residues" evidence="12">
    <location>
        <begin position="402"/>
        <end position="412"/>
    </location>
</feature>